<dbReference type="AlphaFoldDB" id="K0S3F8"/>
<evidence type="ECO:0008006" key="4">
    <source>
        <dbReference type="Google" id="ProtNLM"/>
    </source>
</evidence>
<keyword evidence="3" id="KW-1185">Reference proteome</keyword>
<dbReference type="InterPro" id="IPR036116">
    <property type="entry name" value="FN3_sf"/>
</dbReference>
<feature type="region of interest" description="Disordered" evidence="1">
    <location>
        <begin position="103"/>
        <end position="128"/>
    </location>
</feature>
<proteinExistence type="predicted"/>
<feature type="compositionally biased region" description="Basic and acidic residues" evidence="1">
    <location>
        <begin position="147"/>
        <end position="161"/>
    </location>
</feature>
<dbReference type="CDD" id="cd00063">
    <property type="entry name" value="FN3"/>
    <property type="match status" value="1"/>
</dbReference>
<accession>K0S3F8</accession>
<comment type="caution">
    <text evidence="2">The sequence shown here is derived from an EMBL/GenBank/DDBJ whole genome shotgun (WGS) entry which is preliminary data.</text>
</comment>
<dbReference type="InterPro" id="IPR013783">
    <property type="entry name" value="Ig-like_fold"/>
</dbReference>
<dbReference type="Gene3D" id="2.60.40.10">
    <property type="entry name" value="Immunoglobulins"/>
    <property type="match status" value="1"/>
</dbReference>
<reference evidence="2 3" key="1">
    <citation type="journal article" date="2012" name="Genome Biol.">
        <title>Genome and low-iron response of an oceanic diatom adapted to chronic iron limitation.</title>
        <authorList>
            <person name="Lommer M."/>
            <person name="Specht M."/>
            <person name="Roy A.S."/>
            <person name="Kraemer L."/>
            <person name="Andreson R."/>
            <person name="Gutowska M.A."/>
            <person name="Wolf J."/>
            <person name="Bergner S.V."/>
            <person name="Schilhabel M.B."/>
            <person name="Klostermeier U.C."/>
            <person name="Beiko R.G."/>
            <person name="Rosenstiel P."/>
            <person name="Hippler M."/>
            <person name="Laroche J."/>
        </authorList>
    </citation>
    <scope>NUCLEOTIDE SEQUENCE [LARGE SCALE GENOMIC DNA]</scope>
    <source>
        <strain evidence="2 3">CCMP1005</strain>
    </source>
</reference>
<gene>
    <name evidence="2" type="ORF">THAOC_20401</name>
</gene>
<organism evidence="2 3">
    <name type="scientific">Thalassiosira oceanica</name>
    <name type="common">Marine diatom</name>
    <dbReference type="NCBI Taxonomy" id="159749"/>
    <lineage>
        <taxon>Eukaryota</taxon>
        <taxon>Sar</taxon>
        <taxon>Stramenopiles</taxon>
        <taxon>Ochrophyta</taxon>
        <taxon>Bacillariophyta</taxon>
        <taxon>Coscinodiscophyceae</taxon>
        <taxon>Thalassiosirophycidae</taxon>
        <taxon>Thalassiosirales</taxon>
        <taxon>Thalassiosiraceae</taxon>
        <taxon>Thalassiosira</taxon>
    </lineage>
</organism>
<protein>
    <recommendedName>
        <fullName evidence="4">Fibronectin type-III domain-containing protein</fullName>
    </recommendedName>
</protein>
<sequence length="177" mass="19591">MVQPMRKLRLNELEMLESVGKTETLECWQSQGVCYSIVIKSGRVDTLDTVNIVPESDWRGTGAVLVAESGRAQEPMSFKLINLDKHETYRVRVSAMNQKGYSVPSDELELTPESTRPGKPRLLSSPCASSELDSDINFMVREAYQRDDGGVASKEGLDKRNNQPSNASRPADAQASL</sequence>
<name>K0S3F8_THAOC</name>
<evidence type="ECO:0000256" key="1">
    <source>
        <dbReference type="SAM" id="MobiDB-lite"/>
    </source>
</evidence>
<evidence type="ECO:0000313" key="2">
    <source>
        <dbReference type="EMBL" id="EJK59389.1"/>
    </source>
</evidence>
<evidence type="ECO:0000313" key="3">
    <source>
        <dbReference type="Proteomes" id="UP000266841"/>
    </source>
</evidence>
<feature type="region of interest" description="Disordered" evidence="1">
    <location>
        <begin position="147"/>
        <end position="177"/>
    </location>
</feature>
<dbReference type="EMBL" id="AGNL01023001">
    <property type="protein sequence ID" value="EJK59389.1"/>
    <property type="molecule type" value="Genomic_DNA"/>
</dbReference>
<dbReference type="InterPro" id="IPR003961">
    <property type="entry name" value="FN3_dom"/>
</dbReference>
<dbReference type="SUPFAM" id="SSF49265">
    <property type="entry name" value="Fibronectin type III"/>
    <property type="match status" value="1"/>
</dbReference>
<dbReference type="Proteomes" id="UP000266841">
    <property type="component" value="Unassembled WGS sequence"/>
</dbReference>